<evidence type="ECO:0000313" key="1">
    <source>
        <dbReference type="EMBL" id="MBA8824204.1"/>
    </source>
</evidence>
<name>A0A839DRR3_9PSEU</name>
<comment type="caution">
    <text evidence="1">The sequence shown here is derived from an EMBL/GenBank/DDBJ whole genome shotgun (WGS) entry which is preliminary data.</text>
</comment>
<organism evidence="1 2">
    <name type="scientific">Halosaccharopolyspora lacisalsi</name>
    <dbReference type="NCBI Taxonomy" id="1000566"/>
    <lineage>
        <taxon>Bacteria</taxon>
        <taxon>Bacillati</taxon>
        <taxon>Actinomycetota</taxon>
        <taxon>Actinomycetes</taxon>
        <taxon>Pseudonocardiales</taxon>
        <taxon>Pseudonocardiaceae</taxon>
        <taxon>Halosaccharopolyspora</taxon>
    </lineage>
</organism>
<proteinExistence type="predicted"/>
<keyword evidence="2" id="KW-1185">Reference proteome</keyword>
<evidence type="ECO:0000313" key="2">
    <source>
        <dbReference type="Proteomes" id="UP000569329"/>
    </source>
</evidence>
<sequence>MTVELTRERCWTQARATAVLPWPSATSRSCSISA</sequence>
<dbReference type="AlphaFoldDB" id="A0A839DRR3"/>
<gene>
    <name evidence="1" type="ORF">FHX42_001533</name>
</gene>
<dbReference type="EMBL" id="JACGWZ010000001">
    <property type="protein sequence ID" value="MBA8824204.1"/>
    <property type="molecule type" value="Genomic_DNA"/>
</dbReference>
<dbReference type="Proteomes" id="UP000569329">
    <property type="component" value="Unassembled WGS sequence"/>
</dbReference>
<protein>
    <submittedName>
        <fullName evidence="1">Uncharacterized protein</fullName>
    </submittedName>
</protein>
<accession>A0A839DRR3</accession>
<reference evidence="1 2" key="1">
    <citation type="submission" date="2020-07" db="EMBL/GenBank/DDBJ databases">
        <title>Sequencing the genomes of 1000 actinobacteria strains.</title>
        <authorList>
            <person name="Klenk H.-P."/>
        </authorList>
    </citation>
    <scope>NUCLEOTIDE SEQUENCE [LARGE SCALE GENOMIC DNA]</scope>
    <source>
        <strain evidence="1 2">DSM 45975</strain>
    </source>
</reference>